<dbReference type="EMBL" id="JACGCI010000031">
    <property type="protein sequence ID" value="KAF6755128.1"/>
    <property type="molecule type" value="Genomic_DNA"/>
</dbReference>
<evidence type="ECO:0000313" key="2">
    <source>
        <dbReference type="EMBL" id="KAF6755128.1"/>
    </source>
</evidence>
<keyword evidence="1" id="KW-0812">Transmembrane</keyword>
<organism evidence="2 3">
    <name type="scientific">Ephemerocybe angulata</name>
    <dbReference type="NCBI Taxonomy" id="980116"/>
    <lineage>
        <taxon>Eukaryota</taxon>
        <taxon>Fungi</taxon>
        <taxon>Dikarya</taxon>
        <taxon>Basidiomycota</taxon>
        <taxon>Agaricomycotina</taxon>
        <taxon>Agaricomycetes</taxon>
        <taxon>Agaricomycetidae</taxon>
        <taxon>Agaricales</taxon>
        <taxon>Agaricineae</taxon>
        <taxon>Psathyrellaceae</taxon>
        <taxon>Ephemerocybe</taxon>
    </lineage>
</organism>
<dbReference type="Proteomes" id="UP000521943">
    <property type="component" value="Unassembled WGS sequence"/>
</dbReference>
<dbReference type="AlphaFoldDB" id="A0A8H6HXN6"/>
<proteinExistence type="predicted"/>
<keyword evidence="1" id="KW-0472">Membrane</keyword>
<gene>
    <name evidence="2" type="ORF">DFP72DRAFT_1067856</name>
</gene>
<keyword evidence="3" id="KW-1185">Reference proteome</keyword>
<sequence length="143" mass="16211">MAPNLRRLQVASFSCRWNDQRAQVAAPSYRFRSLEWLALGAVVSAASRDSPQSSQDLSKLLEDLSAGSGLPCLKRIDLLADFDIPRIFTDMHASKVEIVCVTGTKRPPVQWTPFLRRFSRLKHFVIVMVAYLFLLHTHLSIQN</sequence>
<name>A0A8H6HXN6_9AGAR</name>
<protein>
    <submittedName>
        <fullName evidence="2">Uncharacterized protein</fullName>
    </submittedName>
</protein>
<evidence type="ECO:0000256" key="1">
    <source>
        <dbReference type="SAM" id="Phobius"/>
    </source>
</evidence>
<reference evidence="2 3" key="1">
    <citation type="submission" date="2020-07" db="EMBL/GenBank/DDBJ databases">
        <title>Comparative genomics of pyrophilous fungi reveals a link between fire events and developmental genes.</title>
        <authorList>
            <consortium name="DOE Joint Genome Institute"/>
            <person name="Steindorff A.S."/>
            <person name="Carver A."/>
            <person name="Calhoun S."/>
            <person name="Stillman K."/>
            <person name="Liu H."/>
            <person name="Lipzen A."/>
            <person name="Pangilinan J."/>
            <person name="Labutti K."/>
            <person name="Bruns T.D."/>
            <person name="Grigoriev I.V."/>
        </authorList>
    </citation>
    <scope>NUCLEOTIDE SEQUENCE [LARGE SCALE GENOMIC DNA]</scope>
    <source>
        <strain evidence="2 3">CBS 144469</strain>
    </source>
</reference>
<keyword evidence="1" id="KW-1133">Transmembrane helix</keyword>
<evidence type="ECO:0000313" key="3">
    <source>
        <dbReference type="Proteomes" id="UP000521943"/>
    </source>
</evidence>
<feature type="transmembrane region" description="Helical" evidence="1">
    <location>
        <begin position="124"/>
        <end position="141"/>
    </location>
</feature>
<comment type="caution">
    <text evidence="2">The sequence shown here is derived from an EMBL/GenBank/DDBJ whole genome shotgun (WGS) entry which is preliminary data.</text>
</comment>
<accession>A0A8H6HXN6</accession>